<name>A0A401NM67_SCYTO</name>
<proteinExistence type="inferred from homology"/>
<keyword evidence="4 7" id="KW-0472">Membrane</keyword>
<dbReference type="OrthoDB" id="77878at2759"/>
<evidence type="ECO:0000256" key="2">
    <source>
        <dbReference type="ARBA" id="ARBA00022692"/>
    </source>
</evidence>
<evidence type="ECO:0008006" key="10">
    <source>
        <dbReference type="Google" id="ProtNLM"/>
    </source>
</evidence>
<evidence type="ECO:0000256" key="7">
    <source>
        <dbReference type="SAM" id="Phobius"/>
    </source>
</evidence>
<dbReference type="Proteomes" id="UP000288216">
    <property type="component" value="Unassembled WGS sequence"/>
</dbReference>
<dbReference type="EMBL" id="BFAA01003850">
    <property type="protein sequence ID" value="GCB61954.1"/>
    <property type="molecule type" value="Genomic_DNA"/>
</dbReference>
<comment type="caution">
    <text evidence="8">The sequence shown here is derived from an EMBL/GenBank/DDBJ whole genome shotgun (WGS) entry which is preliminary data.</text>
</comment>
<evidence type="ECO:0000313" key="9">
    <source>
        <dbReference type="Proteomes" id="UP000288216"/>
    </source>
</evidence>
<keyword evidence="2 7" id="KW-0812">Transmembrane</keyword>
<organism evidence="8 9">
    <name type="scientific">Scyliorhinus torazame</name>
    <name type="common">Cloudy catshark</name>
    <name type="synonym">Catulus torazame</name>
    <dbReference type="NCBI Taxonomy" id="75743"/>
    <lineage>
        <taxon>Eukaryota</taxon>
        <taxon>Metazoa</taxon>
        <taxon>Chordata</taxon>
        <taxon>Craniata</taxon>
        <taxon>Vertebrata</taxon>
        <taxon>Chondrichthyes</taxon>
        <taxon>Elasmobranchii</taxon>
        <taxon>Galeomorphii</taxon>
        <taxon>Galeoidea</taxon>
        <taxon>Carcharhiniformes</taxon>
        <taxon>Scyliorhinidae</taxon>
        <taxon>Scyliorhinus</taxon>
    </lineage>
</organism>
<dbReference type="PANTHER" id="PTHR12265:SF30">
    <property type="entry name" value="TRANSMEMBRANE PROTEIN 53"/>
    <property type="match status" value="1"/>
</dbReference>
<evidence type="ECO:0000313" key="8">
    <source>
        <dbReference type="EMBL" id="GCB61954.1"/>
    </source>
</evidence>
<dbReference type="SUPFAM" id="SSF53474">
    <property type="entry name" value="alpha/beta-Hydrolases"/>
    <property type="match status" value="1"/>
</dbReference>
<feature type="transmembrane region" description="Helical" evidence="7">
    <location>
        <begin position="158"/>
        <end position="179"/>
    </location>
</feature>
<evidence type="ECO:0000256" key="1">
    <source>
        <dbReference type="ARBA" id="ARBA00007387"/>
    </source>
</evidence>
<dbReference type="PANTHER" id="PTHR12265">
    <property type="entry name" value="TRANSMEMBRANE PROTEIN 53"/>
    <property type="match status" value="1"/>
</dbReference>
<comment type="subcellular location">
    <subcellularLocation>
        <location evidence="6">Nucleus outer membrane</location>
        <topology evidence="6">Single-pass membrane protein</topology>
    </subcellularLocation>
</comment>
<evidence type="ECO:0000256" key="6">
    <source>
        <dbReference type="ARBA" id="ARBA00034303"/>
    </source>
</evidence>
<dbReference type="GO" id="GO:0005640">
    <property type="term" value="C:nuclear outer membrane"/>
    <property type="evidence" value="ECO:0007669"/>
    <property type="project" value="UniProtKB-SubCell"/>
</dbReference>
<dbReference type="AlphaFoldDB" id="A0A401NM67"/>
<keyword evidence="9" id="KW-1185">Reference proteome</keyword>
<dbReference type="PROSITE" id="PS51257">
    <property type="entry name" value="PROKAR_LIPOPROTEIN"/>
    <property type="match status" value="1"/>
</dbReference>
<dbReference type="STRING" id="75743.A0A401NM67"/>
<sequence>MGDKELKYTIVFPRANDSGLKEDPVIILLGWAGCQDKHLAKYSNIYKDQGCIALRFIAPWRQIFFPGIFDKTLHYTARKLLDLLFDIGMEEHPILFHVFSNGGCMLYRHIVELLCNKTETYFNKLNVVGTIFDSAPANRNLQGGIRALYTVLGSSTNVFVKCIAIPAFVLFVFLQVVLYPVTQFISLSCYDALKVDPSRWPQLFFYSKSDKIIPYKDIETMIKVRKLLDIQVQSVDFNTSQHVSHFRKFPDEYSAKCIGFLKDCVQPTTLSRLFDKKNT</sequence>
<dbReference type="InterPro" id="IPR029058">
    <property type="entry name" value="AB_hydrolase_fold"/>
</dbReference>
<gene>
    <name evidence="8" type="ORF">scyTo_0009427</name>
</gene>
<accession>A0A401NM67</accession>
<keyword evidence="5" id="KW-0539">Nucleus</keyword>
<comment type="similarity">
    <text evidence="1">Belongs to the TMEM53 family.</text>
</comment>
<keyword evidence="3 7" id="KW-1133">Transmembrane helix</keyword>
<dbReference type="InterPro" id="IPR008547">
    <property type="entry name" value="DUF829_TMEM53"/>
</dbReference>
<evidence type="ECO:0000256" key="4">
    <source>
        <dbReference type="ARBA" id="ARBA00023136"/>
    </source>
</evidence>
<protein>
    <recommendedName>
        <fullName evidence="10">Transmembrane protein 53</fullName>
    </recommendedName>
</protein>
<dbReference type="OMA" id="FCALWDL"/>
<evidence type="ECO:0000256" key="5">
    <source>
        <dbReference type="ARBA" id="ARBA00023242"/>
    </source>
</evidence>
<evidence type="ECO:0000256" key="3">
    <source>
        <dbReference type="ARBA" id="ARBA00022989"/>
    </source>
</evidence>
<reference evidence="8 9" key="1">
    <citation type="journal article" date="2018" name="Nat. Ecol. Evol.">
        <title>Shark genomes provide insights into elasmobranch evolution and the origin of vertebrates.</title>
        <authorList>
            <person name="Hara Y"/>
            <person name="Yamaguchi K"/>
            <person name="Onimaru K"/>
            <person name="Kadota M"/>
            <person name="Koyanagi M"/>
            <person name="Keeley SD"/>
            <person name="Tatsumi K"/>
            <person name="Tanaka K"/>
            <person name="Motone F"/>
            <person name="Kageyama Y"/>
            <person name="Nozu R"/>
            <person name="Adachi N"/>
            <person name="Nishimura O"/>
            <person name="Nakagawa R"/>
            <person name="Tanegashima C"/>
            <person name="Kiyatake I"/>
            <person name="Matsumoto R"/>
            <person name="Murakumo K"/>
            <person name="Nishida K"/>
            <person name="Terakita A"/>
            <person name="Kuratani S"/>
            <person name="Sato K"/>
            <person name="Hyodo S Kuraku.S."/>
        </authorList>
    </citation>
    <scope>NUCLEOTIDE SEQUENCE [LARGE SCALE GENOMIC DNA]</scope>
</reference>
<dbReference type="Pfam" id="PF05705">
    <property type="entry name" value="DUF829"/>
    <property type="match status" value="1"/>
</dbReference>